<reference evidence="3" key="1">
    <citation type="submission" date="2020-05" db="EMBL/GenBank/DDBJ databases">
        <title>Evolutionary and genomic comparisons of hybrid uninucleate and nonhybrid Rhizoctonia fungi.</title>
        <authorList>
            <person name="Li C."/>
            <person name="Chen X."/>
        </authorList>
    </citation>
    <scope>NUCLEOTIDE SEQUENCE</scope>
    <source>
        <strain evidence="3">AG-1 IA</strain>
    </source>
</reference>
<dbReference type="Proteomes" id="UP000650533">
    <property type="component" value="Chromosome 12"/>
</dbReference>
<evidence type="ECO:0000313" key="3">
    <source>
        <dbReference type="EMBL" id="QRW24657.1"/>
    </source>
</evidence>
<gene>
    <name evidence="1" type="ORF">RDB_LOCUS154974</name>
    <name evidence="3" type="ORF">RhiXN_11569</name>
    <name evidence="2" type="ORF">RHS04_09271</name>
</gene>
<proteinExistence type="predicted"/>
<dbReference type="Proteomes" id="UP000663840">
    <property type="component" value="Unassembled WGS sequence"/>
</dbReference>
<evidence type="ECO:0000313" key="4">
    <source>
        <dbReference type="Proteomes" id="UP000663840"/>
    </source>
</evidence>
<dbReference type="AlphaFoldDB" id="A0A8H3CW94"/>
<dbReference type="EMBL" id="CP059669">
    <property type="protein sequence ID" value="QRW24657.1"/>
    <property type="molecule type" value="Genomic_DNA"/>
</dbReference>
<dbReference type="Proteomes" id="UP000650582">
    <property type="component" value="Unassembled WGS sequence"/>
</dbReference>
<evidence type="ECO:0000313" key="1">
    <source>
        <dbReference type="EMBL" id="CAE6497034.1"/>
    </source>
</evidence>
<dbReference type="EMBL" id="JACYCC010000364">
    <property type="protein sequence ID" value="KAF8667697.1"/>
    <property type="molecule type" value="Genomic_DNA"/>
</dbReference>
<evidence type="ECO:0000313" key="2">
    <source>
        <dbReference type="EMBL" id="KAF8667697.1"/>
    </source>
</evidence>
<reference evidence="1" key="3">
    <citation type="submission" date="2021-01" db="EMBL/GenBank/DDBJ databases">
        <authorList>
            <person name="Kaushik A."/>
        </authorList>
    </citation>
    <scope>NUCLEOTIDE SEQUENCE</scope>
    <source>
        <strain evidence="1">AG1-1A</strain>
    </source>
</reference>
<accession>A0A8H3CW94</accession>
<dbReference type="EMBL" id="CAJMWR010004349">
    <property type="protein sequence ID" value="CAE6497034.1"/>
    <property type="molecule type" value="Genomic_DNA"/>
</dbReference>
<protein>
    <submittedName>
        <fullName evidence="3">F-box-like protein</fullName>
    </submittedName>
</protein>
<sequence>MASVCILPPELLLIIFGAACDDDGTTARSLALVSRSFHFLALPFIYRVLAFNSLDSLNTILQRFERERHFAPLVEHVLVASSGPGLDCLAFENALRILWHIVAPTVKSLALSIHSRDEGVQKVFQTVFDTPFPCLVDLTLCGEHPIPLGSSLSLPALRHFHTAGLTKRNPASCFTPLAVACPLLSHIRISMSSECNITHAVSAAFGLPGARADSEQMCLDRVPLSGDAESEGTYVPFPVLPRGLVSLVVKPAAPPVPLFAGNTSQFYRQYLKQLEDLVPACPPGKMKLLPCFKRTMWDVEDYATEMRRDWIDTVRGGWEAWT</sequence>
<name>A0A8H3CW94_9AGAM</name>
<organism evidence="1 4">
    <name type="scientific">Rhizoctonia solani</name>
    <dbReference type="NCBI Taxonomy" id="456999"/>
    <lineage>
        <taxon>Eukaryota</taxon>
        <taxon>Fungi</taxon>
        <taxon>Dikarya</taxon>
        <taxon>Basidiomycota</taxon>
        <taxon>Agaricomycotina</taxon>
        <taxon>Agaricomycetes</taxon>
        <taxon>Cantharellales</taxon>
        <taxon>Ceratobasidiaceae</taxon>
        <taxon>Rhizoctonia</taxon>
    </lineage>
</organism>
<reference evidence="2" key="2">
    <citation type="submission" date="2020-09" db="EMBL/GenBank/DDBJ databases">
        <title>Comparative genome analyses of four rice-infecting Rhizoctonia solani isolates reveal extensive enrichment of homogalacturonan modification genes.</title>
        <authorList>
            <person name="Lee D.-Y."/>
            <person name="Jeon J."/>
            <person name="Kim K.-T."/>
            <person name="Cheong K."/>
            <person name="Song H."/>
            <person name="Choi G."/>
            <person name="Ko J."/>
            <person name="Opiyo S.O."/>
            <person name="Zuo S."/>
            <person name="Madhav S."/>
            <person name="Lee Y.-H."/>
            <person name="Wang G.-L."/>
        </authorList>
    </citation>
    <scope>NUCLEOTIDE SEQUENCE</scope>
    <source>
        <strain evidence="2">AG1-IA YN-7</strain>
    </source>
</reference>